<accession>A0A1T5DY09</accession>
<evidence type="ECO:0000313" key="2">
    <source>
        <dbReference type="Proteomes" id="UP000189981"/>
    </source>
</evidence>
<dbReference type="InterPro" id="IPR046233">
    <property type="entry name" value="DUF6266"/>
</dbReference>
<dbReference type="RefSeq" id="WP_079703206.1">
    <property type="nucleotide sequence ID" value="NZ_FUYR01000002.1"/>
</dbReference>
<dbReference type="OrthoDB" id="665435at2"/>
<keyword evidence="2" id="KW-1185">Reference proteome</keyword>
<sequence>MGKYKRGILGAFSGKIGTVVGSSWKGIDYMRSLPKPSTKAPSEQQMMQRAKFALVTGFFRPASALINLGYQSLAQGKSGYNVATADFIADAIIGTYPNFDIDYTKVLFSKGTLTGAYGVAIDSETGAVKVTWDDNTNSGTAKATDRIVILVYNTAKGQFVYDLNTGAERSAGEDALAMPAEFIGDTVQVWLAFMTPDKKTFSTSIHAGQIVVA</sequence>
<dbReference type="Pfam" id="PF19781">
    <property type="entry name" value="DUF6266"/>
    <property type="match status" value="1"/>
</dbReference>
<organism evidence="1 2">
    <name type="scientific">Daejeonella lutea</name>
    <dbReference type="NCBI Taxonomy" id="572036"/>
    <lineage>
        <taxon>Bacteria</taxon>
        <taxon>Pseudomonadati</taxon>
        <taxon>Bacteroidota</taxon>
        <taxon>Sphingobacteriia</taxon>
        <taxon>Sphingobacteriales</taxon>
        <taxon>Sphingobacteriaceae</taxon>
        <taxon>Daejeonella</taxon>
    </lineage>
</organism>
<gene>
    <name evidence="1" type="ORF">SAMN05661099_2730</name>
</gene>
<name>A0A1T5DY09_9SPHI</name>
<proteinExistence type="predicted"/>
<dbReference type="AlphaFoldDB" id="A0A1T5DY09"/>
<reference evidence="2" key="1">
    <citation type="submission" date="2017-02" db="EMBL/GenBank/DDBJ databases">
        <authorList>
            <person name="Varghese N."/>
            <person name="Submissions S."/>
        </authorList>
    </citation>
    <scope>NUCLEOTIDE SEQUENCE [LARGE SCALE GENOMIC DNA]</scope>
    <source>
        <strain evidence="2">DSM 22385</strain>
    </source>
</reference>
<dbReference type="Proteomes" id="UP000189981">
    <property type="component" value="Unassembled WGS sequence"/>
</dbReference>
<dbReference type="EMBL" id="FUYR01000002">
    <property type="protein sequence ID" value="SKB76587.1"/>
    <property type="molecule type" value="Genomic_DNA"/>
</dbReference>
<protein>
    <submittedName>
        <fullName evidence="1">Uncharacterized protein</fullName>
    </submittedName>
</protein>
<evidence type="ECO:0000313" key="1">
    <source>
        <dbReference type="EMBL" id="SKB76587.1"/>
    </source>
</evidence>